<dbReference type="CDD" id="cd07067">
    <property type="entry name" value="HP_PGM_like"/>
    <property type="match status" value="1"/>
</dbReference>
<dbReference type="KEGG" id="dph:EHF33_19200"/>
<dbReference type="InterPro" id="IPR029033">
    <property type="entry name" value="His_PPase_superfam"/>
</dbReference>
<dbReference type="Proteomes" id="UP000276417">
    <property type="component" value="Plasmid unnamed2"/>
</dbReference>
<dbReference type="EMBL" id="CP034186">
    <property type="protein sequence ID" value="AZI45021.1"/>
    <property type="molecule type" value="Genomic_DNA"/>
</dbReference>
<dbReference type="RefSeq" id="WP_124875224.1">
    <property type="nucleotide sequence ID" value="NZ_CP034186.1"/>
</dbReference>
<geneLocation type="plasmid" evidence="1 2">
    <name>unnamed2</name>
</geneLocation>
<organism evidence="1 2">
    <name type="scientific">Deinococcus psychrotolerans</name>
    <dbReference type="NCBI Taxonomy" id="2489213"/>
    <lineage>
        <taxon>Bacteria</taxon>
        <taxon>Thermotogati</taxon>
        <taxon>Deinococcota</taxon>
        <taxon>Deinococci</taxon>
        <taxon>Deinococcales</taxon>
        <taxon>Deinococcaceae</taxon>
        <taxon>Deinococcus</taxon>
    </lineage>
</organism>
<dbReference type="OrthoDB" id="7223100at2"/>
<dbReference type="SMART" id="SM00855">
    <property type="entry name" value="PGAM"/>
    <property type="match status" value="1"/>
</dbReference>
<accession>A0A3G8YTI8</accession>
<evidence type="ECO:0000313" key="2">
    <source>
        <dbReference type="Proteomes" id="UP000276417"/>
    </source>
</evidence>
<dbReference type="PANTHER" id="PTHR48100">
    <property type="entry name" value="BROAD-SPECIFICITY PHOSPHATASE YOR283W-RELATED"/>
    <property type="match status" value="1"/>
</dbReference>
<dbReference type="PANTHER" id="PTHR48100:SF1">
    <property type="entry name" value="HISTIDINE PHOSPHATASE FAMILY PROTEIN-RELATED"/>
    <property type="match status" value="1"/>
</dbReference>
<reference evidence="1 2" key="1">
    <citation type="submission" date="2018-11" db="EMBL/GenBank/DDBJ databases">
        <title>Deinococcus shelandsis sp. nov., isolated from South Shetland Islands soil of Antarctica.</title>
        <authorList>
            <person name="Tian J."/>
        </authorList>
    </citation>
    <scope>NUCLEOTIDE SEQUENCE [LARGE SCALE GENOMIC DNA]</scope>
    <source>
        <strain evidence="1 2">S14-83T</strain>
        <plasmid evidence="1 2">unnamed2</plasmid>
    </source>
</reference>
<dbReference type="Gene3D" id="3.40.50.1240">
    <property type="entry name" value="Phosphoglycerate mutase-like"/>
    <property type="match status" value="1"/>
</dbReference>
<dbReference type="SUPFAM" id="SSF53254">
    <property type="entry name" value="Phosphoglycerate mutase-like"/>
    <property type="match status" value="1"/>
</dbReference>
<keyword evidence="2" id="KW-1185">Reference proteome</keyword>
<protein>
    <submittedName>
        <fullName evidence="1">Histidine phosphatase family protein</fullName>
    </submittedName>
</protein>
<sequence>MTLDLYLIRHAQTPRNAEGRYPGRQDDAALTPEGERQARALHLPESAQVWSSPARRCLQTATLAGLDKPQRSPALLEADFGEMAGHTWSELETRYGTQPRHWIDALSDPTSESGPPGGETGRAFHARVQTWLDALPGETTLAFTHAGFILAALRLTLGFSAARIHHARVTHLRRAGGAWWLEGLNLDRL</sequence>
<dbReference type="InterPro" id="IPR050275">
    <property type="entry name" value="PGM_Phosphatase"/>
</dbReference>
<dbReference type="AlphaFoldDB" id="A0A3G8YTI8"/>
<dbReference type="GO" id="GO:0005737">
    <property type="term" value="C:cytoplasm"/>
    <property type="evidence" value="ECO:0007669"/>
    <property type="project" value="TreeGrafter"/>
</dbReference>
<gene>
    <name evidence="1" type="ORF">EHF33_19200</name>
</gene>
<dbReference type="Pfam" id="PF00300">
    <property type="entry name" value="His_Phos_1"/>
    <property type="match status" value="1"/>
</dbReference>
<name>A0A3G8YTI8_9DEIO</name>
<keyword evidence="1" id="KW-0614">Plasmid</keyword>
<dbReference type="GO" id="GO:0016791">
    <property type="term" value="F:phosphatase activity"/>
    <property type="evidence" value="ECO:0007669"/>
    <property type="project" value="TreeGrafter"/>
</dbReference>
<proteinExistence type="predicted"/>
<evidence type="ECO:0000313" key="1">
    <source>
        <dbReference type="EMBL" id="AZI45021.1"/>
    </source>
</evidence>
<dbReference type="InterPro" id="IPR013078">
    <property type="entry name" value="His_Pase_superF_clade-1"/>
</dbReference>